<keyword evidence="10" id="KW-0934">Plastid</keyword>
<evidence type="ECO:0000256" key="8">
    <source>
        <dbReference type="ARBA" id="ARBA00035303"/>
    </source>
</evidence>
<proteinExistence type="inferred from homology"/>
<geneLocation type="chloroplast" evidence="10"/>
<evidence type="ECO:0000256" key="2">
    <source>
        <dbReference type="ARBA" id="ARBA00007116"/>
    </source>
</evidence>
<dbReference type="Gene3D" id="3.30.420.100">
    <property type="match status" value="1"/>
</dbReference>
<dbReference type="Pfam" id="PF00861">
    <property type="entry name" value="Ribosomal_L18p"/>
    <property type="match status" value="1"/>
</dbReference>
<reference evidence="10" key="1">
    <citation type="journal article" date="2017" name="J. Phycol.">
        <title>Analysis of chloroplast genomes and a supermatrix inform reclassification of the Rhodomelaceae (Rhodophyta).</title>
        <authorList>
            <person name="Diaz-Tapia P."/>
            <person name="Maggs C.A."/>
            <person name="West J.A."/>
            <person name="Verbruggen H."/>
        </authorList>
    </citation>
    <scope>NUCLEOTIDE SEQUENCE</scope>
    <source>
        <strain evidence="10">JW3897</strain>
    </source>
</reference>
<dbReference type="PANTHER" id="PTHR12899">
    <property type="entry name" value="39S RIBOSOMAL PROTEIN L18, MITOCHONDRIAL"/>
    <property type="match status" value="1"/>
</dbReference>
<evidence type="ECO:0000256" key="7">
    <source>
        <dbReference type="ARBA" id="ARBA00023274"/>
    </source>
</evidence>
<dbReference type="AlphaFoldDB" id="A0A1Z1M8L8"/>
<dbReference type="GO" id="GO:0009507">
    <property type="term" value="C:chloroplast"/>
    <property type="evidence" value="ECO:0007669"/>
    <property type="project" value="UniProtKB-SubCell"/>
</dbReference>
<keyword evidence="6 9" id="KW-0689">Ribosomal protein</keyword>
<dbReference type="GO" id="GO:1990904">
    <property type="term" value="C:ribonucleoprotein complex"/>
    <property type="evidence" value="ECO:0007669"/>
    <property type="project" value="UniProtKB-KW"/>
</dbReference>
<keyword evidence="5 9" id="KW-0694">RNA-binding</keyword>
<dbReference type="HAMAP" id="MF_01337_B">
    <property type="entry name" value="Ribosomal_uL18_B"/>
    <property type="match status" value="1"/>
</dbReference>
<dbReference type="InterPro" id="IPR057268">
    <property type="entry name" value="Ribosomal_L18"/>
</dbReference>
<evidence type="ECO:0000256" key="9">
    <source>
        <dbReference type="HAMAP-Rule" id="MF_01337"/>
    </source>
</evidence>
<dbReference type="GO" id="GO:0006412">
    <property type="term" value="P:translation"/>
    <property type="evidence" value="ECO:0007669"/>
    <property type="project" value="UniProtKB-UniRule"/>
</dbReference>
<evidence type="ECO:0000256" key="1">
    <source>
        <dbReference type="ARBA" id="ARBA00003898"/>
    </source>
</evidence>
<dbReference type="EMBL" id="MF101421">
    <property type="protein sequence ID" value="ARW62135.1"/>
    <property type="molecule type" value="Genomic_DNA"/>
</dbReference>
<comment type="subunit">
    <text evidence="3 9">Part of the 50S ribosomal subunit; contacts the 5S rRNA.</text>
</comment>
<comment type="function">
    <text evidence="1 9">Binds 5S rRNA, forms part of the central protuberance of the 50S subunit.</text>
</comment>
<keyword evidence="4 9" id="KW-0699">rRNA-binding</keyword>
<keyword evidence="7 9" id="KW-0687">Ribonucleoprotein</keyword>
<gene>
    <name evidence="9 10" type="primary">rpl18</name>
</gene>
<evidence type="ECO:0000256" key="5">
    <source>
        <dbReference type="ARBA" id="ARBA00022884"/>
    </source>
</evidence>
<comment type="subcellular location">
    <subcellularLocation>
        <location evidence="9">Plastid</location>
        <location evidence="9">Chloroplast</location>
    </subcellularLocation>
</comment>
<evidence type="ECO:0000256" key="3">
    <source>
        <dbReference type="ARBA" id="ARBA00011505"/>
    </source>
</evidence>
<keyword evidence="10" id="KW-0150">Chloroplast</keyword>
<dbReference type="PANTHER" id="PTHR12899:SF3">
    <property type="entry name" value="LARGE RIBOSOMAL SUBUNIT PROTEIN UL18M"/>
    <property type="match status" value="1"/>
</dbReference>
<organism evidence="10">
    <name type="scientific">Bostrychia simpliciuscula</name>
    <dbReference type="NCBI Taxonomy" id="324754"/>
    <lineage>
        <taxon>Eukaryota</taxon>
        <taxon>Rhodophyta</taxon>
        <taxon>Florideophyceae</taxon>
        <taxon>Rhodymeniophycidae</taxon>
        <taxon>Ceramiales</taxon>
        <taxon>Rhodomelaceae</taxon>
        <taxon>Bostrychia</taxon>
    </lineage>
</organism>
<name>A0A1Z1M8L8_9FLOR</name>
<dbReference type="InterPro" id="IPR004389">
    <property type="entry name" value="Ribosomal_uL18_bac-type"/>
</dbReference>
<dbReference type="SUPFAM" id="SSF53137">
    <property type="entry name" value="Translational machinery components"/>
    <property type="match status" value="1"/>
</dbReference>
<dbReference type="RefSeq" id="YP_009393573.1">
    <property type="nucleotide sequence ID" value="NC_035268.1"/>
</dbReference>
<comment type="similarity">
    <text evidence="2 9">Belongs to the universal ribosomal protein uL18 family.</text>
</comment>
<evidence type="ECO:0000313" key="10">
    <source>
        <dbReference type="EMBL" id="ARW62135.1"/>
    </source>
</evidence>
<dbReference type="GO" id="GO:0003735">
    <property type="term" value="F:structural constituent of ribosome"/>
    <property type="evidence" value="ECO:0007669"/>
    <property type="project" value="InterPro"/>
</dbReference>
<evidence type="ECO:0000256" key="6">
    <source>
        <dbReference type="ARBA" id="ARBA00022980"/>
    </source>
</evidence>
<accession>A0A1Z1M8L8</accession>
<dbReference type="GeneID" id="33355284"/>
<dbReference type="GO" id="GO:0008097">
    <property type="term" value="F:5S rRNA binding"/>
    <property type="evidence" value="ECO:0007669"/>
    <property type="project" value="TreeGrafter"/>
</dbReference>
<sequence length="103" mass="11911">MKIKGTIDRPRLYVFKSNKHIYVQIIDDYNKKVLTSSSTISKEIKDFNKVFANCKTAKIVGQNIANKLRKLNIEKIVFDRGHNIYHGQIKELANATRNEGINF</sequence>
<dbReference type="CDD" id="cd00432">
    <property type="entry name" value="Ribosomal_L18_L5e"/>
    <property type="match status" value="1"/>
</dbReference>
<protein>
    <recommendedName>
        <fullName evidence="8 9">Large ribosomal subunit protein uL18c</fullName>
    </recommendedName>
</protein>
<dbReference type="GO" id="GO:0005840">
    <property type="term" value="C:ribosome"/>
    <property type="evidence" value="ECO:0007669"/>
    <property type="project" value="UniProtKB-KW"/>
</dbReference>
<dbReference type="InterPro" id="IPR005484">
    <property type="entry name" value="Ribosomal_uL18_bac/plant/anim"/>
</dbReference>
<dbReference type="NCBIfam" id="TIGR00060">
    <property type="entry name" value="L18_bact"/>
    <property type="match status" value="1"/>
</dbReference>
<evidence type="ECO:0000256" key="4">
    <source>
        <dbReference type="ARBA" id="ARBA00022730"/>
    </source>
</evidence>